<evidence type="ECO:0000259" key="10">
    <source>
        <dbReference type="PROSITE" id="PS50090"/>
    </source>
</evidence>
<keyword evidence="13" id="KW-0675">Receptor</keyword>
<feature type="region of interest" description="Disordered" evidence="8">
    <location>
        <begin position="1"/>
        <end position="77"/>
    </location>
</feature>
<comment type="similarity">
    <text evidence="3">Belongs to the N-CoR nuclear receptor corepressors family.</text>
</comment>
<evidence type="ECO:0000256" key="3">
    <source>
        <dbReference type="ARBA" id="ARBA00010097"/>
    </source>
</evidence>
<dbReference type="EMBL" id="HBUF01508838">
    <property type="protein sequence ID" value="CAG6746268.1"/>
    <property type="molecule type" value="Transcribed_RNA"/>
</dbReference>
<feature type="region of interest" description="Disordered" evidence="8">
    <location>
        <begin position="1820"/>
        <end position="1906"/>
    </location>
</feature>
<evidence type="ECO:0000259" key="12">
    <source>
        <dbReference type="PROSITE" id="PS51294"/>
    </source>
</evidence>
<dbReference type="PROSITE" id="PS50090">
    <property type="entry name" value="MYB_LIKE"/>
    <property type="match status" value="1"/>
</dbReference>
<comment type="subcellular location">
    <subcellularLocation>
        <location evidence="2">Cytoplasm</location>
        <location evidence="2">Cytosol</location>
    </subcellularLocation>
    <subcellularLocation>
        <location evidence="1">Nucleus</location>
    </subcellularLocation>
</comment>
<evidence type="ECO:0000256" key="8">
    <source>
        <dbReference type="SAM" id="MobiDB-lite"/>
    </source>
</evidence>
<feature type="compositionally biased region" description="Gly residues" evidence="8">
    <location>
        <begin position="1860"/>
        <end position="1872"/>
    </location>
</feature>
<feature type="compositionally biased region" description="Low complexity" evidence="8">
    <location>
        <begin position="740"/>
        <end position="760"/>
    </location>
</feature>
<feature type="compositionally biased region" description="Polar residues" evidence="8">
    <location>
        <begin position="1394"/>
        <end position="1418"/>
    </location>
</feature>
<dbReference type="InterPro" id="IPR001623">
    <property type="entry name" value="DnaJ_domain"/>
</dbReference>
<dbReference type="InterPro" id="IPR009057">
    <property type="entry name" value="Homeodomain-like_sf"/>
</dbReference>
<evidence type="ECO:0000256" key="4">
    <source>
        <dbReference type="ARBA" id="ARBA00014469"/>
    </source>
</evidence>
<dbReference type="InterPro" id="IPR036869">
    <property type="entry name" value="J_dom_sf"/>
</dbReference>
<feature type="domain" description="J" evidence="9">
    <location>
        <begin position="2015"/>
        <end position="2079"/>
    </location>
</feature>
<feature type="region of interest" description="Disordered" evidence="8">
    <location>
        <begin position="2201"/>
        <end position="2224"/>
    </location>
</feature>
<dbReference type="GO" id="GO:0006325">
    <property type="term" value="P:chromatin organization"/>
    <property type="evidence" value="ECO:0007669"/>
    <property type="project" value="UniProtKB-KW"/>
</dbReference>
<feature type="domain" description="HTH myb-type" evidence="12">
    <location>
        <begin position="1030"/>
        <end position="1078"/>
    </location>
</feature>
<dbReference type="SMART" id="SM00717">
    <property type="entry name" value="SANT"/>
    <property type="match status" value="2"/>
</dbReference>
<dbReference type="SUPFAM" id="SSF46565">
    <property type="entry name" value="Chaperone J-domain"/>
    <property type="match status" value="1"/>
</dbReference>
<feature type="region of interest" description="Disordered" evidence="8">
    <location>
        <begin position="1228"/>
        <end position="1586"/>
    </location>
</feature>
<protein>
    <recommendedName>
        <fullName evidence="4">DnaJ homolog subfamily C member 2</fullName>
    </recommendedName>
</protein>
<dbReference type="PANTHER" id="PTHR13992:SF39">
    <property type="entry name" value="SMRTER, ISOFORM G"/>
    <property type="match status" value="1"/>
</dbReference>
<evidence type="ECO:0000256" key="2">
    <source>
        <dbReference type="ARBA" id="ARBA00004514"/>
    </source>
</evidence>
<feature type="coiled-coil region" evidence="7">
    <location>
        <begin position="273"/>
        <end position="303"/>
    </location>
</feature>
<feature type="compositionally biased region" description="Low complexity" evidence="8">
    <location>
        <begin position="1820"/>
        <end position="1830"/>
    </location>
</feature>
<feature type="domain" description="SANT" evidence="11">
    <location>
        <begin position="507"/>
        <end position="558"/>
    </location>
</feature>
<feature type="compositionally biased region" description="Polar residues" evidence="8">
    <location>
        <begin position="1152"/>
        <end position="1179"/>
    </location>
</feature>
<dbReference type="InterPro" id="IPR017884">
    <property type="entry name" value="SANT_dom"/>
</dbReference>
<organism evidence="13">
    <name type="scientific">Cacopsylla melanoneura</name>
    <dbReference type="NCBI Taxonomy" id="428564"/>
    <lineage>
        <taxon>Eukaryota</taxon>
        <taxon>Metazoa</taxon>
        <taxon>Ecdysozoa</taxon>
        <taxon>Arthropoda</taxon>
        <taxon>Hexapoda</taxon>
        <taxon>Insecta</taxon>
        <taxon>Pterygota</taxon>
        <taxon>Neoptera</taxon>
        <taxon>Paraneoptera</taxon>
        <taxon>Hemiptera</taxon>
        <taxon>Sternorrhyncha</taxon>
        <taxon>Psylloidea</taxon>
        <taxon>Psyllidae</taxon>
        <taxon>Psyllinae</taxon>
        <taxon>Cacopsylla</taxon>
    </lineage>
</organism>
<keyword evidence="6 7" id="KW-0175">Coiled coil</keyword>
<evidence type="ECO:0000256" key="5">
    <source>
        <dbReference type="ARBA" id="ARBA00022853"/>
    </source>
</evidence>
<feature type="region of interest" description="Disordered" evidence="8">
    <location>
        <begin position="566"/>
        <end position="888"/>
    </location>
</feature>
<dbReference type="InterPro" id="IPR032843">
    <property type="entry name" value="Jiv"/>
</dbReference>
<dbReference type="SUPFAM" id="SSF46689">
    <property type="entry name" value="Homeodomain-like"/>
    <property type="match status" value="2"/>
</dbReference>
<dbReference type="PROSITE" id="PS50076">
    <property type="entry name" value="DNAJ_2"/>
    <property type="match status" value="1"/>
</dbReference>
<dbReference type="GO" id="GO:0005654">
    <property type="term" value="C:nucleoplasm"/>
    <property type="evidence" value="ECO:0007669"/>
    <property type="project" value="UniProtKB-ARBA"/>
</dbReference>
<dbReference type="SMART" id="SM00271">
    <property type="entry name" value="DnaJ"/>
    <property type="match status" value="1"/>
</dbReference>
<evidence type="ECO:0000256" key="6">
    <source>
        <dbReference type="ARBA" id="ARBA00023054"/>
    </source>
</evidence>
<feature type="compositionally biased region" description="Low complexity" evidence="8">
    <location>
        <begin position="767"/>
        <end position="795"/>
    </location>
</feature>
<dbReference type="GO" id="GO:0006357">
    <property type="term" value="P:regulation of transcription by RNA polymerase II"/>
    <property type="evidence" value="ECO:0007669"/>
    <property type="project" value="TreeGrafter"/>
</dbReference>
<reference evidence="13" key="1">
    <citation type="submission" date="2021-05" db="EMBL/GenBank/DDBJ databases">
        <authorList>
            <person name="Alioto T."/>
            <person name="Alioto T."/>
            <person name="Gomez Garrido J."/>
        </authorList>
    </citation>
    <scope>NUCLEOTIDE SEQUENCE</scope>
</reference>
<dbReference type="InterPro" id="IPR031557">
    <property type="entry name" value="N-CoR_GPS2_interact"/>
</dbReference>
<feature type="region of interest" description="Disordered" evidence="8">
    <location>
        <begin position="1601"/>
        <end position="1621"/>
    </location>
</feature>
<dbReference type="CDD" id="cd06257">
    <property type="entry name" value="DnaJ"/>
    <property type="match status" value="1"/>
</dbReference>
<accession>A0A8D8R3A3</accession>
<feature type="compositionally biased region" description="Pro residues" evidence="8">
    <location>
        <begin position="1469"/>
        <end position="1484"/>
    </location>
</feature>
<dbReference type="GO" id="GO:0005829">
    <property type="term" value="C:cytosol"/>
    <property type="evidence" value="ECO:0007669"/>
    <property type="project" value="UniProtKB-SubCell"/>
</dbReference>
<feature type="compositionally biased region" description="Pro residues" evidence="8">
    <location>
        <begin position="663"/>
        <end position="672"/>
    </location>
</feature>
<dbReference type="PROSITE" id="PS51293">
    <property type="entry name" value="SANT"/>
    <property type="match status" value="2"/>
</dbReference>
<feature type="compositionally biased region" description="Pro residues" evidence="8">
    <location>
        <begin position="1431"/>
        <end position="1440"/>
    </location>
</feature>
<feature type="compositionally biased region" description="Basic residues" evidence="8">
    <location>
        <begin position="2254"/>
        <end position="2276"/>
    </location>
</feature>
<feature type="region of interest" description="Disordered" evidence="8">
    <location>
        <begin position="1681"/>
        <end position="1703"/>
    </location>
</feature>
<feature type="compositionally biased region" description="Polar residues" evidence="8">
    <location>
        <begin position="1236"/>
        <end position="1252"/>
    </location>
</feature>
<name>A0A8D8R3A3_9HEMI</name>
<dbReference type="InterPro" id="IPR001005">
    <property type="entry name" value="SANT/Myb"/>
</dbReference>
<dbReference type="Gene3D" id="1.20.5.430">
    <property type="match status" value="1"/>
</dbReference>
<feature type="compositionally biased region" description="Low complexity" evidence="8">
    <location>
        <begin position="1689"/>
        <end position="1698"/>
    </location>
</feature>
<dbReference type="InterPro" id="IPR017930">
    <property type="entry name" value="Myb_dom"/>
</dbReference>
<evidence type="ECO:0000259" key="11">
    <source>
        <dbReference type="PROSITE" id="PS51293"/>
    </source>
</evidence>
<dbReference type="PRINTS" id="PR00625">
    <property type="entry name" value="JDOMAIN"/>
</dbReference>
<dbReference type="InterPro" id="IPR051571">
    <property type="entry name" value="N-CoR_corepressor"/>
</dbReference>
<feature type="compositionally biased region" description="Pro residues" evidence="8">
    <location>
        <begin position="1517"/>
        <end position="1532"/>
    </location>
</feature>
<dbReference type="Gene3D" id="1.10.10.60">
    <property type="entry name" value="Homeodomain-like"/>
    <property type="match status" value="1"/>
</dbReference>
<feature type="compositionally biased region" description="Basic and acidic residues" evidence="8">
    <location>
        <begin position="849"/>
        <end position="867"/>
    </location>
</feature>
<sequence>MEAVNPPTMPSQAQMAYAQRTTALHSRSHATPSNADSSASSSPYKSSRLPPLPPAPSSHQQYANSVAGAGGGGATVTQQAPGAAAAAVRFVSHLHATNHAAASQQLHYSPRYNHTMIVRDSIPPPGSRLDNSSGPPPSQIRNRFPLLAAQQYLTSPAHGNEHGGSGGLVISLPSIDLNPPAKKLRLSEGPILAPPPGLVKSDPHQPLRIDTRDHNPNTGTVLRGGGGGGSVYNPQVEAISPTLPPDPVKPEDTTLKTVKDDLIGKIGKVDKDIASTETLVNDLKAKEKALEETLKKLLEDQEAVKPRPPSLSLAQKVYKSNRELAQESHTTMSRLGPPIDLPIYNQPSDSPTYQLLRERHAEFRPRLVELIRKRKQEEASRQNKLTESYCTLAAQWFKKVDKIENSSKRKAREAKAREVYEKMFPEIRKNREDKERFSRVGARVKSDADLAEIMDGLQEQEAEDRRRHSLSVIPPIITDRSRPGRAPNFINNNGRVLDYEAEMSARAQVKMWTASERELFRDKYIHHQKNFGLIASFLERKTPADCVEYYYLSKKRENYKRAIRYNKSRARTRGNKLTKGAHVNNLNSSLPPLDPIFNNTGVTTRLQREQLIKQEPRVKQDREKNSNSTNSNTEKDSKSQPDSSASSTPVKEEKQRGVTPVPSVVPPAPTQQPPVSSSCDNPPTTTSSPPFTSTPTSTTTLSSTTGLLTTTTLQRNSTSPAATSNPASSISSSHPPPPSSSNSNSTMSSSSSSTTITTSSHYNHPKSSIAPSIPSSNSFNLSSTSSTNSTIPSSLHNHYPPPPVSSPGGLRRPPLGSGVPPGGGGGANVVPTSLMNHHHHHHHAGIGELRLEMKKKERRKEDKKRDGEFDDTSDDEAQDNQEADKPRLPHECHVCHKLVTVSRRLLRSHAVQYGLTEDDIPPADTMPPARVCLACRAQARHRFTVCPIPSCVNHSSSRAKRLRALPSKFHSLPPQLKSTLASEFQISPSITKCCSLCYTRVQKRLLAMGIEDASSRPVSPSSGATSPLLRWTEEETELLKKGLRECGTKWSEVSAIVGPSKTMHQCKSFYLSYRKNLGLDLLVQEYNKNHFGSERKPVLTDEEESGSSTSSCDGLLAGPGGAGAGLIDSDTTSAPSPSLGPKQSPLCPPRVSESSDTTGSLPPSTHRGTPNRTSSNQAPPTRLGEDYDSSATETADEGTTEHGGTTSSPLTVKDLMLGVIEISLKNSAPSLADPNAQGNTKSNPPTISSILKTSEPGPNLQPGPGQLGQGPPPPHQPQSKPLSMVQHRSNPPPTEAEPVTLDLSIKKPRSNADPPYPPPNKPTPTLTLPQHVSAMYRPAPEKGGAGPPGAYYHLEVGGRRTPDMYGAPGPAGMMSGGPHPRPPTPSHMKPNKVRITSLSPGQHHQQQATQRLSPSQSQQGGGVKLTVLPPRHAPGPPPDPRYSHSDSLGGMKDSGGSITQGTPVHSRLYPPPPNDRGGPPPPPEFYGKPSPSQPGSGGPSPAHRSSEPLPQPRSSSNPPPPSGSSPFYPPRAPSSSNEQQQILMNDYITAKHMTGVSPTPPRGPRDKGTPPAQAPPNVSPGGANSAAAAMFYQPTRQGVIQRHNTSKPPSPHFPPPPGHEAFSSLVETAVRQPSLPVPGGPSDHHKDRLQSALAHHEGLGQRFNNHDRYPPPPTIQRDAQERFARESAAAHQQQQREIQQARDREIQRERELIAARELVAAQAQAQARDRELQQLRDQAILREHTIRELQRREEQQKAMIRDSQLLQQQQREREIMHIREREIMAEHMAAQRSRLSSEQARMHQMQMAVFQQQQQHHHAATVAAVAAAQQQRERDSAVARLNSSPHDRRMNASPLENRGGKGGGGGSKGGEQGSVMGKQGGRKKETSGTGGAKSGNKPRPKRHNGHADTIGVMVKQWQAECSRLAVLFAAWFFNLLWDIVAMSSGLMVYLFGVLIECVRFWVVSVRLKLSSLLHKKWWTVSFPWRKKRPKLAKNISLPGTGDEAIRRLLSCKEKDPYSILGVAQDCTDDDIKKYYRRQAILVHPDKNQQAGAEEAFKTLAHAFDLIGEPETRAAYDRRVTESTQAEQAWSELNELLSKLSQKVEIATNTIRCTHCGGRHRRILMDRPSYAARFCAQCKIHHSAREGDIWAESWGLGLLWHYYACMESSVYDITEWAACQAVNLKHLKANSHSVQYRIVVGKQHPPPTTSSSHHSHHPHCPNGSSDPDIEDFLNTLYQSSSGGSGSTLCSEHSLHQHSHLHHSHAPRNRRKQGKKKK</sequence>
<feature type="region of interest" description="Disordered" evidence="8">
    <location>
        <begin position="1094"/>
        <end position="1210"/>
    </location>
</feature>
<dbReference type="GO" id="GO:0000785">
    <property type="term" value="C:chromatin"/>
    <property type="evidence" value="ECO:0007669"/>
    <property type="project" value="TreeGrafter"/>
</dbReference>
<feature type="domain" description="SANT" evidence="11">
    <location>
        <begin position="1030"/>
        <end position="1078"/>
    </location>
</feature>
<feature type="compositionally biased region" description="Low complexity" evidence="8">
    <location>
        <begin position="673"/>
        <end position="733"/>
    </location>
</feature>
<feature type="region of interest" description="Disordered" evidence="8">
    <location>
        <begin position="118"/>
        <end position="141"/>
    </location>
</feature>
<dbReference type="Pfam" id="PF00226">
    <property type="entry name" value="DnaJ"/>
    <property type="match status" value="1"/>
</dbReference>
<feature type="compositionally biased region" description="Low complexity" evidence="8">
    <location>
        <begin position="1106"/>
        <end position="1116"/>
    </location>
</feature>
<dbReference type="PANTHER" id="PTHR13992">
    <property type="entry name" value="NUCLEAR RECEPTOR CO-REPRESSOR RELATED NCOR"/>
    <property type="match status" value="1"/>
</dbReference>
<feature type="compositionally biased region" description="Low complexity" evidence="8">
    <location>
        <begin position="806"/>
        <end position="818"/>
    </location>
</feature>
<dbReference type="Pfam" id="PF14901">
    <property type="entry name" value="Jiv90"/>
    <property type="match status" value="1"/>
</dbReference>
<dbReference type="CDD" id="cd00167">
    <property type="entry name" value="SANT"/>
    <property type="match status" value="1"/>
</dbReference>
<dbReference type="Pfam" id="PF00249">
    <property type="entry name" value="Myb_DNA-binding"/>
    <property type="match status" value="1"/>
</dbReference>
<feature type="compositionally biased region" description="Acidic residues" evidence="8">
    <location>
        <begin position="868"/>
        <end position="881"/>
    </location>
</feature>
<feature type="region of interest" description="Disordered" evidence="8">
    <location>
        <begin position="2243"/>
        <end position="2276"/>
    </location>
</feature>
<dbReference type="EMBL" id="HBUF01119719">
    <property type="protein sequence ID" value="CAG6641909.1"/>
    <property type="molecule type" value="Transcribed_RNA"/>
</dbReference>
<feature type="compositionally biased region" description="Low complexity" evidence="8">
    <location>
        <begin position="32"/>
        <end position="49"/>
    </location>
</feature>
<feature type="compositionally biased region" description="Low complexity" evidence="8">
    <location>
        <begin position="1363"/>
        <end position="1378"/>
    </location>
</feature>
<evidence type="ECO:0000259" key="9">
    <source>
        <dbReference type="PROSITE" id="PS50076"/>
    </source>
</evidence>
<dbReference type="Gene3D" id="1.20.58.1880">
    <property type="match status" value="1"/>
</dbReference>
<evidence type="ECO:0000256" key="1">
    <source>
        <dbReference type="ARBA" id="ARBA00004123"/>
    </source>
</evidence>
<feature type="compositionally biased region" description="Polar residues" evidence="8">
    <location>
        <begin position="1533"/>
        <end position="1543"/>
    </location>
</feature>
<feature type="compositionally biased region" description="Pro residues" evidence="8">
    <location>
        <begin position="1608"/>
        <end position="1618"/>
    </location>
</feature>
<keyword evidence="5" id="KW-0156">Chromatin regulator</keyword>
<feature type="compositionally biased region" description="Basic residues" evidence="8">
    <location>
        <begin position="566"/>
        <end position="576"/>
    </location>
</feature>
<feature type="domain" description="Myb-like" evidence="10">
    <location>
        <begin position="1030"/>
        <end position="1074"/>
    </location>
</feature>
<dbReference type="Gene3D" id="1.10.287.110">
    <property type="entry name" value="DnaJ domain"/>
    <property type="match status" value="1"/>
</dbReference>
<feature type="region of interest" description="Disordered" evidence="8">
    <location>
        <begin position="208"/>
        <end position="253"/>
    </location>
</feature>
<feature type="compositionally biased region" description="Polar residues" evidence="8">
    <location>
        <begin position="10"/>
        <end position="31"/>
    </location>
</feature>
<dbReference type="PROSITE" id="PS51294">
    <property type="entry name" value="HTH_MYB"/>
    <property type="match status" value="1"/>
</dbReference>
<feature type="compositionally biased region" description="Basic and acidic residues" evidence="8">
    <location>
        <begin position="606"/>
        <end position="625"/>
    </location>
</feature>
<evidence type="ECO:0000313" key="13">
    <source>
        <dbReference type="EMBL" id="CAG6641909.1"/>
    </source>
</evidence>
<evidence type="ECO:0000256" key="7">
    <source>
        <dbReference type="SAM" id="Coils"/>
    </source>
</evidence>
<proteinExistence type="inferred from homology"/>
<dbReference type="GO" id="GO:0032991">
    <property type="term" value="C:protein-containing complex"/>
    <property type="evidence" value="ECO:0007669"/>
    <property type="project" value="UniProtKB-ARBA"/>
</dbReference>
<dbReference type="EMBL" id="HBUF01508836">
    <property type="protein sequence ID" value="CAG6746260.1"/>
    <property type="molecule type" value="Transcribed_RNA"/>
</dbReference>
<dbReference type="Pfam" id="PF15784">
    <property type="entry name" value="GPS2_interact"/>
    <property type="match status" value="1"/>
</dbReference>
<feature type="compositionally biased region" description="Low complexity" evidence="8">
    <location>
        <begin position="1485"/>
        <end position="1494"/>
    </location>
</feature>